<keyword evidence="2" id="KW-0812">Transmembrane</keyword>
<keyword evidence="2" id="KW-1133">Transmembrane helix</keyword>
<dbReference type="PANTHER" id="PTHR15377">
    <property type="entry name" value="TRANSCRIPTION ELONGATION REGULATOR 1"/>
    <property type="match status" value="1"/>
</dbReference>
<proteinExistence type="predicted"/>
<keyword evidence="2" id="KW-0472">Membrane</keyword>
<gene>
    <name evidence="4" type="ORF">DCAF_LOCUS22072</name>
</gene>
<dbReference type="InterPro" id="IPR036517">
    <property type="entry name" value="FF_domain_sf"/>
</dbReference>
<dbReference type="AlphaFoldDB" id="A0AAV1SGG6"/>
<dbReference type="SUPFAM" id="SSF81698">
    <property type="entry name" value="FF domain"/>
    <property type="match status" value="1"/>
</dbReference>
<protein>
    <submittedName>
        <fullName evidence="4">Uncharacterized protein</fullName>
    </submittedName>
</protein>
<feature type="chain" id="PRO_5043763183" evidence="3">
    <location>
        <begin position="22"/>
        <end position="122"/>
    </location>
</feature>
<evidence type="ECO:0000256" key="1">
    <source>
        <dbReference type="ARBA" id="ARBA00022737"/>
    </source>
</evidence>
<dbReference type="InterPro" id="IPR045148">
    <property type="entry name" value="TCRG1-like"/>
</dbReference>
<dbReference type="GO" id="GO:0070063">
    <property type="term" value="F:RNA polymerase binding"/>
    <property type="evidence" value="ECO:0007669"/>
    <property type="project" value="InterPro"/>
</dbReference>
<comment type="caution">
    <text evidence="4">The sequence shown here is derived from an EMBL/GenBank/DDBJ whole genome shotgun (WGS) entry which is preliminary data.</text>
</comment>
<dbReference type="Gene3D" id="1.10.10.440">
    <property type="entry name" value="FF domain"/>
    <property type="match status" value="1"/>
</dbReference>
<evidence type="ECO:0000256" key="2">
    <source>
        <dbReference type="SAM" id="Phobius"/>
    </source>
</evidence>
<organism evidence="4 5">
    <name type="scientific">Dovyalis caffra</name>
    <dbReference type="NCBI Taxonomy" id="77055"/>
    <lineage>
        <taxon>Eukaryota</taxon>
        <taxon>Viridiplantae</taxon>
        <taxon>Streptophyta</taxon>
        <taxon>Embryophyta</taxon>
        <taxon>Tracheophyta</taxon>
        <taxon>Spermatophyta</taxon>
        <taxon>Magnoliopsida</taxon>
        <taxon>eudicotyledons</taxon>
        <taxon>Gunneridae</taxon>
        <taxon>Pentapetalae</taxon>
        <taxon>rosids</taxon>
        <taxon>fabids</taxon>
        <taxon>Malpighiales</taxon>
        <taxon>Salicaceae</taxon>
        <taxon>Flacourtieae</taxon>
        <taxon>Dovyalis</taxon>
    </lineage>
</organism>
<dbReference type="EMBL" id="CAWUPB010001173">
    <property type="protein sequence ID" value="CAK7349358.1"/>
    <property type="molecule type" value="Genomic_DNA"/>
</dbReference>
<dbReference type="GO" id="GO:0003712">
    <property type="term" value="F:transcription coregulator activity"/>
    <property type="evidence" value="ECO:0007669"/>
    <property type="project" value="TreeGrafter"/>
</dbReference>
<reference evidence="4 5" key="1">
    <citation type="submission" date="2024-01" db="EMBL/GenBank/DDBJ databases">
        <authorList>
            <person name="Waweru B."/>
        </authorList>
    </citation>
    <scope>NUCLEOTIDE SEQUENCE [LARGE SCALE GENOMIC DNA]</scope>
</reference>
<sequence>MHGWWFGWWLLLIFHGGGISAMDGSVVKEWRWFGGDAAPGIHVLATFSFFSFLPSCINRVKDSLRNDQRYESVKHADREVFFNEYLSELKAAEEEAERDARGKREAGGCTYLGNGFLSHSLL</sequence>
<keyword evidence="3" id="KW-0732">Signal</keyword>
<dbReference type="Proteomes" id="UP001314170">
    <property type="component" value="Unassembled WGS sequence"/>
</dbReference>
<keyword evidence="5" id="KW-1185">Reference proteome</keyword>
<accession>A0AAV1SGG6</accession>
<dbReference type="GO" id="GO:0005634">
    <property type="term" value="C:nucleus"/>
    <property type="evidence" value="ECO:0007669"/>
    <property type="project" value="TreeGrafter"/>
</dbReference>
<keyword evidence="1" id="KW-0677">Repeat</keyword>
<feature type="transmembrane region" description="Helical" evidence="2">
    <location>
        <begin position="37"/>
        <end position="57"/>
    </location>
</feature>
<feature type="signal peptide" evidence="3">
    <location>
        <begin position="1"/>
        <end position="21"/>
    </location>
</feature>
<evidence type="ECO:0000313" key="4">
    <source>
        <dbReference type="EMBL" id="CAK7349358.1"/>
    </source>
</evidence>
<evidence type="ECO:0000313" key="5">
    <source>
        <dbReference type="Proteomes" id="UP001314170"/>
    </source>
</evidence>
<dbReference type="PANTHER" id="PTHR15377:SF3">
    <property type="entry name" value="WW DOMAIN-CONTAINING PROTEIN"/>
    <property type="match status" value="1"/>
</dbReference>
<name>A0AAV1SGG6_9ROSI</name>
<evidence type="ECO:0000256" key="3">
    <source>
        <dbReference type="SAM" id="SignalP"/>
    </source>
</evidence>